<reference evidence="3" key="1">
    <citation type="journal article" date="2011" name="Nat. Biotechnol.">
        <title>The genomic sequence of the Chinese hamster ovary (CHO)-K1 cell line.</title>
        <authorList>
            <person name="Xu X."/>
            <person name="Nagarajan H."/>
            <person name="Lewis N.E."/>
            <person name="Pan S."/>
            <person name="Cai Z."/>
            <person name="Liu X."/>
            <person name="Chen W."/>
            <person name="Xie M."/>
            <person name="Wang W."/>
            <person name="Hammond S."/>
            <person name="Andersen M.R."/>
            <person name="Neff N."/>
            <person name="Passarelli B."/>
            <person name="Koh W."/>
            <person name="Fan H.C."/>
            <person name="Wang J."/>
            <person name="Gui Y."/>
            <person name="Lee K.H."/>
            <person name="Betenbaugh M.J."/>
            <person name="Quake S.R."/>
            <person name="Famili I."/>
            <person name="Palsson B.O."/>
            <person name="Wang J."/>
        </authorList>
    </citation>
    <scope>NUCLEOTIDE SEQUENCE [LARGE SCALE GENOMIC DNA]</scope>
    <source>
        <strain evidence="3">CHO K1 cell line</strain>
    </source>
</reference>
<dbReference type="InParanoid" id="G3I6I3"/>
<feature type="transmembrane region" description="Helical" evidence="1">
    <location>
        <begin position="16"/>
        <end position="38"/>
    </location>
</feature>
<evidence type="ECO:0000313" key="3">
    <source>
        <dbReference type="Proteomes" id="UP000001075"/>
    </source>
</evidence>
<sequence>MFYAQAREEDGSGGDYIVFGMVLFLWEHVPAWSVVLFFRAQRLNQNLFIKLTKFGLVRHHDWVRPQHIHSYTPAEWTCNGHCSSALHMQ</sequence>
<accession>G3I6I3</accession>
<dbReference type="AlphaFoldDB" id="G3I6I3"/>
<keyword evidence="1" id="KW-0812">Transmembrane</keyword>
<dbReference type="Proteomes" id="UP000001075">
    <property type="component" value="Unassembled WGS sequence"/>
</dbReference>
<evidence type="ECO:0000256" key="1">
    <source>
        <dbReference type="SAM" id="Phobius"/>
    </source>
</evidence>
<keyword evidence="1" id="KW-0472">Membrane</keyword>
<keyword evidence="1" id="KW-1133">Transmembrane helix</keyword>
<evidence type="ECO:0000313" key="2">
    <source>
        <dbReference type="EMBL" id="EGW01229.1"/>
    </source>
</evidence>
<protein>
    <submittedName>
        <fullName evidence="2">Integral membrane protein GPR137C</fullName>
    </submittedName>
</protein>
<gene>
    <name evidence="2" type="ORF">I79_019107</name>
</gene>
<dbReference type="EMBL" id="JH001368">
    <property type="protein sequence ID" value="EGW01229.1"/>
    <property type="molecule type" value="Genomic_DNA"/>
</dbReference>
<organism evidence="2 3">
    <name type="scientific">Cricetulus griseus</name>
    <name type="common">Chinese hamster</name>
    <name type="synonym">Cricetulus barabensis griseus</name>
    <dbReference type="NCBI Taxonomy" id="10029"/>
    <lineage>
        <taxon>Eukaryota</taxon>
        <taxon>Metazoa</taxon>
        <taxon>Chordata</taxon>
        <taxon>Craniata</taxon>
        <taxon>Vertebrata</taxon>
        <taxon>Euteleostomi</taxon>
        <taxon>Mammalia</taxon>
        <taxon>Eutheria</taxon>
        <taxon>Euarchontoglires</taxon>
        <taxon>Glires</taxon>
        <taxon>Rodentia</taxon>
        <taxon>Myomorpha</taxon>
        <taxon>Muroidea</taxon>
        <taxon>Cricetidae</taxon>
        <taxon>Cricetinae</taxon>
        <taxon>Cricetulus</taxon>
    </lineage>
</organism>
<name>G3I6I3_CRIGR</name>
<proteinExistence type="predicted"/>